<feature type="domain" description="HTH tetR-type" evidence="3">
    <location>
        <begin position="19"/>
        <end position="79"/>
    </location>
</feature>
<dbReference type="AlphaFoldDB" id="A0A158K0J0"/>
<evidence type="ECO:0000259" key="3">
    <source>
        <dbReference type="PROSITE" id="PS50977"/>
    </source>
</evidence>
<dbReference type="SUPFAM" id="SSF46689">
    <property type="entry name" value="Homeodomain-like"/>
    <property type="match status" value="1"/>
</dbReference>
<dbReference type="PANTHER" id="PTHR30055:SF235">
    <property type="entry name" value="TRANSCRIPTIONAL REGULATORY PROTEIN"/>
    <property type="match status" value="1"/>
</dbReference>
<organism evidence="4 5">
    <name type="scientific">Caballeronia udeis</name>
    <dbReference type="NCBI Taxonomy" id="1232866"/>
    <lineage>
        <taxon>Bacteria</taxon>
        <taxon>Pseudomonadati</taxon>
        <taxon>Pseudomonadota</taxon>
        <taxon>Betaproteobacteria</taxon>
        <taxon>Burkholderiales</taxon>
        <taxon>Burkholderiaceae</taxon>
        <taxon>Caballeronia</taxon>
    </lineage>
</organism>
<gene>
    <name evidence="4" type="ORF">AWB69_09153</name>
</gene>
<dbReference type="SUPFAM" id="SSF48498">
    <property type="entry name" value="Tetracyclin repressor-like, C-terminal domain"/>
    <property type="match status" value="1"/>
</dbReference>
<evidence type="ECO:0000256" key="2">
    <source>
        <dbReference type="PROSITE-ProRule" id="PRU00335"/>
    </source>
</evidence>
<dbReference type="GO" id="GO:0003700">
    <property type="term" value="F:DNA-binding transcription factor activity"/>
    <property type="evidence" value="ECO:0007669"/>
    <property type="project" value="TreeGrafter"/>
</dbReference>
<dbReference type="InterPro" id="IPR009057">
    <property type="entry name" value="Homeodomain-like_sf"/>
</dbReference>
<dbReference type="GO" id="GO:0000976">
    <property type="term" value="F:transcription cis-regulatory region binding"/>
    <property type="evidence" value="ECO:0007669"/>
    <property type="project" value="TreeGrafter"/>
</dbReference>
<proteinExistence type="predicted"/>
<dbReference type="Gene3D" id="1.10.357.10">
    <property type="entry name" value="Tetracycline Repressor, domain 2"/>
    <property type="match status" value="1"/>
</dbReference>
<protein>
    <submittedName>
        <fullName evidence="4">TetR family transcriptional regulator</fullName>
    </submittedName>
</protein>
<accession>A0A158K0J0</accession>
<dbReference type="Gene3D" id="1.10.10.60">
    <property type="entry name" value="Homeodomain-like"/>
    <property type="match status" value="1"/>
</dbReference>
<reference evidence="4 5" key="1">
    <citation type="submission" date="2016-01" db="EMBL/GenBank/DDBJ databases">
        <authorList>
            <person name="Oliw E.H."/>
        </authorList>
    </citation>
    <scope>NUCLEOTIDE SEQUENCE [LARGE SCALE GENOMIC DNA]</scope>
    <source>
        <strain evidence="4">LMG 27134</strain>
    </source>
</reference>
<sequence>MNDIERPRRPSAGGYARGDETRLRIIEAAIELFGERGFDSASTRDIAARAGVKAPALWYYFENKESVYRACAEQLAEDAWTNLAPIAGHAAEVLRDNGDTPALIDAFIRIQEAIADRMFIKGYASSNQRLFFAREHAGHEPSIASEILARRLRQPLNEAGAKLISRITGLAVDDPVTLIRLLSLQGQLLVFHVSSRSALTLLGWNEIDAVKSELLKSTVREQTRLLLQMWSEERDAAPSKQAKPQNCPYVSHT</sequence>
<keyword evidence="1 2" id="KW-0238">DNA-binding</keyword>
<dbReference type="EMBL" id="FCOK02000151">
    <property type="protein sequence ID" value="SAL74223.1"/>
    <property type="molecule type" value="Genomic_DNA"/>
</dbReference>
<evidence type="ECO:0000256" key="1">
    <source>
        <dbReference type="ARBA" id="ARBA00023125"/>
    </source>
</evidence>
<evidence type="ECO:0000313" key="5">
    <source>
        <dbReference type="Proteomes" id="UP000054683"/>
    </source>
</evidence>
<dbReference type="PROSITE" id="PS50977">
    <property type="entry name" value="HTH_TETR_2"/>
    <property type="match status" value="1"/>
</dbReference>
<dbReference type="InterPro" id="IPR050109">
    <property type="entry name" value="HTH-type_TetR-like_transc_reg"/>
</dbReference>
<evidence type="ECO:0000313" key="4">
    <source>
        <dbReference type="EMBL" id="SAL74223.1"/>
    </source>
</evidence>
<dbReference type="Pfam" id="PF09209">
    <property type="entry name" value="CecR_C"/>
    <property type="match status" value="1"/>
</dbReference>
<dbReference type="InterPro" id="IPR036271">
    <property type="entry name" value="Tet_transcr_reg_TetR-rel_C_sf"/>
</dbReference>
<dbReference type="PRINTS" id="PR00455">
    <property type="entry name" value="HTHTETR"/>
</dbReference>
<dbReference type="OrthoDB" id="2356263at2"/>
<dbReference type="PANTHER" id="PTHR30055">
    <property type="entry name" value="HTH-TYPE TRANSCRIPTIONAL REGULATOR RUTR"/>
    <property type="match status" value="1"/>
</dbReference>
<name>A0A158K0J0_9BURK</name>
<dbReference type="Pfam" id="PF00440">
    <property type="entry name" value="TetR_N"/>
    <property type="match status" value="1"/>
</dbReference>
<dbReference type="Proteomes" id="UP000054683">
    <property type="component" value="Unassembled WGS sequence"/>
</dbReference>
<dbReference type="RefSeq" id="WP_062093128.1">
    <property type="nucleotide sequence ID" value="NZ_FCOK02000151.1"/>
</dbReference>
<dbReference type="InterPro" id="IPR015292">
    <property type="entry name" value="Tscrpt_reg_YbiH_C"/>
</dbReference>
<dbReference type="InterPro" id="IPR001647">
    <property type="entry name" value="HTH_TetR"/>
</dbReference>
<feature type="DNA-binding region" description="H-T-H motif" evidence="2">
    <location>
        <begin position="42"/>
        <end position="61"/>
    </location>
</feature>